<evidence type="ECO:0000259" key="8">
    <source>
        <dbReference type="Pfam" id="PF13567"/>
    </source>
</evidence>
<keyword evidence="3 6" id="KW-0812">Transmembrane</keyword>
<feature type="transmembrane region" description="Helical" evidence="6">
    <location>
        <begin position="491"/>
        <end position="508"/>
    </location>
</feature>
<feature type="domain" description="ComEC/Rec2-related protein" evidence="7">
    <location>
        <begin position="210"/>
        <end position="508"/>
    </location>
</feature>
<evidence type="ECO:0000259" key="7">
    <source>
        <dbReference type="Pfam" id="PF03772"/>
    </source>
</evidence>
<dbReference type="InterPro" id="IPR025405">
    <property type="entry name" value="DUF4131"/>
</dbReference>
<dbReference type="EMBL" id="DTGR01000064">
    <property type="protein sequence ID" value="HHS28875.1"/>
    <property type="molecule type" value="Genomic_DNA"/>
</dbReference>
<feature type="transmembrane region" description="Helical" evidence="6">
    <location>
        <begin position="299"/>
        <end position="327"/>
    </location>
</feature>
<sequence length="775" mass="84001">MAKPESLAAGPERFSPWRKARSCRPLDLRQLSWINQAIWVTSLLFFFLLGVGLYDQALHPIFPPHHLACLPPQKGEIILSGRLYCPTRVRPEGVWLYLAADAWKNPQGWRPVTGNLLITAPPLSVPPVGSRVLVRGKLQEPRAFLNPGALDRPRQLAAEGIFRQMYVKDPGQVVFMASAEAPSLAERLRGGIRSLLKKLPPDSEAIYLSMLLGDQGKVTPEIRWNLSRTGTSHLLVINGMHLGAVAALTFALVFWLLRRFPRLLLRVNAMKIAALAAAVPVVGYAHLAGGSPSTQRAEIMVLACLLLMFLGRFRDIWSALAIAAFWILVWNPLLFFSVSFQLSFVAVAGIVYLAPRLIALVPRVLKTEEGGVLFPASGSFRGKLLGSLHRLGRRGLELLAVSLAASLATAPLVARHFQVVSLFGFLVNLAAIPLVLMMALPLGEMAVLAQGLSLTTPAQIFLSVGEIPLHWGYAIITWAAALPGSGMNVPAPTWFEVGLIYAAIYFLLPRRRCLLTWAGFGVCTATLAATLAWPLCTARTGEITVLDSRTGLDGVLAAPGGRCLAFTAAWDVWPGYEGGGLGPLPGYLHWRQVRRLDAVLALNLNGRNGSEVLTLAKQFENGGVWWKGPRPAGKVIDLMNLLGDAGSPGLSLEKMNPPARLGDMTLAYPTWEEGKGMALRVSCQRWQALILPPLRRAVLENLPWPEDGPLTLLVAPGDVPAAVVARLKPDNLICYGDKVPGAGVVDPARPTLLTRNGAVTLTFTSTGPTLSQWRP</sequence>
<feature type="transmembrane region" description="Helical" evidence="6">
    <location>
        <begin position="515"/>
        <end position="535"/>
    </location>
</feature>
<feature type="transmembrane region" description="Helical" evidence="6">
    <location>
        <begin position="269"/>
        <end position="287"/>
    </location>
</feature>
<keyword evidence="2" id="KW-1003">Cell membrane</keyword>
<comment type="caution">
    <text evidence="9">The sequence shown here is derived from an EMBL/GenBank/DDBJ whole genome shotgun (WGS) entry which is preliminary data.</text>
</comment>
<dbReference type="GO" id="GO:0005886">
    <property type="term" value="C:plasma membrane"/>
    <property type="evidence" value="ECO:0007669"/>
    <property type="project" value="UniProtKB-SubCell"/>
</dbReference>
<feature type="transmembrane region" description="Helical" evidence="6">
    <location>
        <begin position="460"/>
        <end position="479"/>
    </location>
</feature>
<dbReference type="Pfam" id="PF03772">
    <property type="entry name" value="Competence"/>
    <property type="match status" value="1"/>
</dbReference>
<feature type="transmembrane region" description="Helical" evidence="6">
    <location>
        <begin position="333"/>
        <end position="354"/>
    </location>
</feature>
<evidence type="ECO:0000256" key="3">
    <source>
        <dbReference type="ARBA" id="ARBA00022692"/>
    </source>
</evidence>
<evidence type="ECO:0000256" key="4">
    <source>
        <dbReference type="ARBA" id="ARBA00022989"/>
    </source>
</evidence>
<feature type="transmembrane region" description="Helical" evidence="6">
    <location>
        <begin position="234"/>
        <end position="257"/>
    </location>
</feature>
<name>A0A7V6A2C7_9BACT</name>
<dbReference type="InterPro" id="IPR052159">
    <property type="entry name" value="Competence_DNA_uptake"/>
</dbReference>
<evidence type="ECO:0000256" key="6">
    <source>
        <dbReference type="SAM" id="Phobius"/>
    </source>
</evidence>
<feature type="domain" description="DUF4131" evidence="8">
    <location>
        <begin position="35"/>
        <end position="172"/>
    </location>
</feature>
<dbReference type="NCBIfam" id="TIGR00360">
    <property type="entry name" value="ComEC_N-term"/>
    <property type="match status" value="1"/>
</dbReference>
<keyword evidence="5 6" id="KW-0472">Membrane</keyword>
<evidence type="ECO:0000256" key="2">
    <source>
        <dbReference type="ARBA" id="ARBA00022475"/>
    </source>
</evidence>
<accession>A0A7V6A2C7</accession>
<dbReference type="PANTHER" id="PTHR30619">
    <property type="entry name" value="DNA INTERNALIZATION/COMPETENCE PROTEIN COMEC/REC2"/>
    <property type="match status" value="1"/>
</dbReference>
<feature type="transmembrane region" description="Helical" evidence="6">
    <location>
        <begin position="33"/>
        <end position="54"/>
    </location>
</feature>
<dbReference type="InterPro" id="IPR004477">
    <property type="entry name" value="ComEC_N"/>
</dbReference>
<dbReference type="PANTHER" id="PTHR30619:SF1">
    <property type="entry name" value="RECOMBINATION PROTEIN 2"/>
    <property type="match status" value="1"/>
</dbReference>
<protein>
    <submittedName>
        <fullName evidence="9">ComEC family competence protein</fullName>
    </submittedName>
</protein>
<keyword evidence="4 6" id="KW-1133">Transmembrane helix</keyword>
<dbReference type="Pfam" id="PF13567">
    <property type="entry name" value="DUF4131"/>
    <property type="match status" value="1"/>
</dbReference>
<organism evidence="9">
    <name type="scientific">Desulfobacca acetoxidans</name>
    <dbReference type="NCBI Taxonomy" id="60893"/>
    <lineage>
        <taxon>Bacteria</taxon>
        <taxon>Pseudomonadati</taxon>
        <taxon>Thermodesulfobacteriota</taxon>
        <taxon>Desulfobaccia</taxon>
        <taxon>Desulfobaccales</taxon>
        <taxon>Desulfobaccaceae</taxon>
        <taxon>Desulfobacca</taxon>
    </lineage>
</organism>
<gene>
    <name evidence="9" type="ORF">ENV52_04155</name>
</gene>
<evidence type="ECO:0000256" key="1">
    <source>
        <dbReference type="ARBA" id="ARBA00004651"/>
    </source>
</evidence>
<evidence type="ECO:0000256" key="5">
    <source>
        <dbReference type="ARBA" id="ARBA00023136"/>
    </source>
</evidence>
<feature type="transmembrane region" description="Helical" evidence="6">
    <location>
        <begin position="420"/>
        <end position="440"/>
    </location>
</feature>
<proteinExistence type="predicted"/>
<comment type="subcellular location">
    <subcellularLocation>
        <location evidence="1">Cell membrane</location>
        <topology evidence="1">Multi-pass membrane protein</topology>
    </subcellularLocation>
</comment>
<evidence type="ECO:0000313" key="9">
    <source>
        <dbReference type="EMBL" id="HHS28875.1"/>
    </source>
</evidence>
<reference evidence="9" key="1">
    <citation type="journal article" date="2020" name="mSystems">
        <title>Genome- and Community-Level Interaction Insights into Carbon Utilization and Element Cycling Functions of Hydrothermarchaeota in Hydrothermal Sediment.</title>
        <authorList>
            <person name="Zhou Z."/>
            <person name="Liu Y."/>
            <person name="Xu W."/>
            <person name="Pan J."/>
            <person name="Luo Z.H."/>
            <person name="Li M."/>
        </authorList>
    </citation>
    <scope>NUCLEOTIDE SEQUENCE [LARGE SCALE GENOMIC DNA]</scope>
    <source>
        <strain evidence="9">SpSt-767</strain>
    </source>
</reference>
<dbReference type="AlphaFoldDB" id="A0A7V6A2C7"/>